<dbReference type="AlphaFoldDB" id="A0A6C0K3Y6"/>
<dbReference type="EMBL" id="MN740809">
    <property type="protein sequence ID" value="QHU12775.1"/>
    <property type="molecule type" value="Genomic_DNA"/>
</dbReference>
<accession>A0A6C0K3Y6</accession>
<organism evidence="1">
    <name type="scientific">viral metagenome</name>
    <dbReference type="NCBI Taxonomy" id="1070528"/>
    <lineage>
        <taxon>unclassified sequences</taxon>
        <taxon>metagenomes</taxon>
        <taxon>organismal metagenomes</taxon>
    </lineage>
</organism>
<reference evidence="1" key="1">
    <citation type="journal article" date="2020" name="Nature">
        <title>Giant virus diversity and host interactions through global metagenomics.</title>
        <authorList>
            <person name="Schulz F."/>
            <person name="Roux S."/>
            <person name="Paez-Espino D."/>
            <person name="Jungbluth S."/>
            <person name="Walsh D.A."/>
            <person name="Denef V.J."/>
            <person name="McMahon K.D."/>
            <person name="Konstantinidis K.T."/>
            <person name="Eloe-Fadrosh E.A."/>
            <person name="Kyrpides N.C."/>
            <person name="Woyke T."/>
        </authorList>
    </citation>
    <scope>NUCLEOTIDE SEQUENCE</scope>
    <source>
        <strain evidence="1">GVMAG-S-1101172-89</strain>
    </source>
</reference>
<protein>
    <submittedName>
        <fullName evidence="1">Uncharacterized protein</fullName>
    </submittedName>
</protein>
<name>A0A6C0K3Y6_9ZZZZ</name>
<proteinExistence type="predicted"/>
<sequence length="130" mass="15411">MEGGQKTKTVMPDIPENVVRFRSIVNHFKQNVYKATESYKSENVQDLNNLNQVIHRIKQFGRLINMCLENIKHPSTNSVYNFFYRNNIDLKALTEKEMDACRYYTYIDIFTYPYDLNPNHINSQSKIEHA</sequence>
<evidence type="ECO:0000313" key="1">
    <source>
        <dbReference type="EMBL" id="QHU12775.1"/>
    </source>
</evidence>